<keyword evidence="4" id="KW-1185">Reference proteome</keyword>
<feature type="domain" description="Glycosyl transferase family 1" evidence="1">
    <location>
        <begin position="188"/>
        <end position="346"/>
    </location>
</feature>
<evidence type="ECO:0000313" key="3">
    <source>
        <dbReference type="EMBL" id="EIM31313.1"/>
    </source>
</evidence>
<dbReference type="AlphaFoldDB" id="I4Z521"/>
<dbReference type="PANTHER" id="PTHR12526">
    <property type="entry name" value="GLYCOSYLTRANSFERASE"/>
    <property type="match status" value="1"/>
</dbReference>
<dbReference type="Proteomes" id="UP000053899">
    <property type="component" value="Unassembled WGS sequence"/>
</dbReference>
<keyword evidence="3" id="KW-0808">Transferase</keyword>
<organism evidence="3 4">
    <name type="scientific">Leptothrix ochracea L12</name>
    <dbReference type="NCBI Taxonomy" id="735332"/>
    <lineage>
        <taxon>Bacteria</taxon>
        <taxon>Pseudomonadati</taxon>
        <taxon>Pseudomonadota</taxon>
        <taxon>Betaproteobacteria</taxon>
        <taxon>Burkholderiales</taxon>
        <taxon>Sphaerotilaceae</taxon>
        <taxon>Leptothrix</taxon>
    </lineage>
</organism>
<evidence type="ECO:0000313" key="4">
    <source>
        <dbReference type="Proteomes" id="UP000053899"/>
    </source>
</evidence>
<dbReference type="InterPro" id="IPR001296">
    <property type="entry name" value="Glyco_trans_1"/>
</dbReference>
<gene>
    <name evidence="3" type="ORF">LepocDRAFT_00000400</name>
</gene>
<evidence type="ECO:0000259" key="2">
    <source>
        <dbReference type="Pfam" id="PF13439"/>
    </source>
</evidence>
<feature type="domain" description="Glycosyltransferase subfamily 4-like N-terminal" evidence="2">
    <location>
        <begin position="15"/>
        <end position="174"/>
    </location>
</feature>
<dbReference type="HOGENOM" id="CLU_009583_0_0_4"/>
<accession>I4Z521</accession>
<dbReference type="RefSeq" id="WP_009453592.1">
    <property type="nucleotide sequence ID" value="NZ_JH660693.1"/>
</dbReference>
<evidence type="ECO:0000259" key="1">
    <source>
        <dbReference type="Pfam" id="PF00534"/>
    </source>
</evidence>
<sequence>MRQKILFLISSLSSGGAERVAATLCNAWAQRGDEVTLVPTFSGGGKPFYQLHPNIDLIYLSERVGVVQGGGKRYGARLRALRQMVKEKKPDVVISFLPNVNIAALAATAFTGVPCIVCERSDPSIQPVGWVWKMACQWLYRHADWVTVQTEAVQASIHQVYGGLERVAVVPNPLPMDVLGWQANHLEQENTGRKTLLSLGRLSEEKQVSSIIQVFAQLAPKFPDWDLAIYGEGPQRAKLEAQIVRLGLGQRIFLRGRTHAPWQVMSEADAFVMASRFEGFPNALLEAMGVGLPCVSTDCPSGPYEMSRGGIDALLVGVHDRDALRSALAQLMGDAALRHNLGRHARASVIDRYALEAVLNVWDGLFAAVSRSTPTVVQA</sequence>
<dbReference type="CDD" id="cd03820">
    <property type="entry name" value="GT4_AmsD-like"/>
    <property type="match status" value="1"/>
</dbReference>
<dbReference type="Gene3D" id="3.40.50.2000">
    <property type="entry name" value="Glycogen Phosphorylase B"/>
    <property type="match status" value="2"/>
</dbReference>
<dbReference type="SUPFAM" id="SSF53756">
    <property type="entry name" value="UDP-Glycosyltransferase/glycogen phosphorylase"/>
    <property type="match status" value="1"/>
</dbReference>
<dbReference type="Pfam" id="PF00534">
    <property type="entry name" value="Glycos_transf_1"/>
    <property type="match status" value="1"/>
</dbReference>
<dbReference type="EMBL" id="JH660693">
    <property type="protein sequence ID" value="EIM31313.1"/>
    <property type="molecule type" value="Genomic_DNA"/>
</dbReference>
<reference evidence="3 4" key="1">
    <citation type="submission" date="2012-04" db="EMBL/GenBank/DDBJ databases">
        <title>Improved High-Quality Draft sequence of Leptothrix ochracea L12.</title>
        <authorList>
            <consortium name="US DOE Joint Genome Institute"/>
            <person name="Lucas S."/>
            <person name="Han J."/>
            <person name="Lapidus A."/>
            <person name="Cheng J.-F."/>
            <person name="Goodwin L."/>
            <person name="Pitluck S."/>
            <person name="Peters L."/>
            <person name="Zeytun A."/>
            <person name="Detter J.C."/>
            <person name="Han C."/>
            <person name="Tapia R."/>
            <person name="Land M."/>
            <person name="Hauser L."/>
            <person name="Kyrpides N."/>
            <person name="Ivanova N."/>
            <person name="Pagani I."/>
            <person name="Stepanauskas R."/>
            <person name="Masland D."/>
            <person name="Poulton N."/>
            <person name="Emerson D."/>
            <person name="Fleming E."/>
            <person name="Woyke T."/>
        </authorList>
    </citation>
    <scope>NUCLEOTIDE SEQUENCE [LARGE SCALE GENOMIC DNA]</scope>
    <source>
        <strain evidence="3 4">L12</strain>
    </source>
</reference>
<dbReference type="Pfam" id="PF13439">
    <property type="entry name" value="Glyco_transf_4"/>
    <property type="match status" value="1"/>
</dbReference>
<name>I4Z521_9BURK</name>
<proteinExistence type="predicted"/>
<protein>
    <submittedName>
        <fullName evidence="3">Glycosyltransferase</fullName>
    </submittedName>
</protein>
<dbReference type="InterPro" id="IPR028098">
    <property type="entry name" value="Glyco_trans_4-like_N"/>
</dbReference>
<dbReference type="GO" id="GO:0016757">
    <property type="term" value="F:glycosyltransferase activity"/>
    <property type="evidence" value="ECO:0007669"/>
    <property type="project" value="InterPro"/>
</dbReference>
<dbReference type="OrthoDB" id="570545at2"/>
<dbReference type="GeneID" id="92352365"/>